<feature type="region of interest" description="Disordered" evidence="1">
    <location>
        <begin position="91"/>
        <end position="225"/>
    </location>
</feature>
<feature type="compositionally biased region" description="Low complexity" evidence="1">
    <location>
        <begin position="1265"/>
        <end position="1278"/>
    </location>
</feature>
<accession>A0ABP1RP94</accession>
<feature type="compositionally biased region" description="Pro residues" evidence="1">
    <location>
        <begin position="1226"/>
        <end position="1236"/>
    </location>
</feature>
<feature type="transmembrane region" description="Helical" evidence="2">
    <location>
        <begin position="729"/>
        <end position="750"/>
    </location>
</feature>
<feature type="transmembrane region" description="Helical" evidence="2">
    <location>
        <begin position="857"/>
        <end position="875"/>
    </location>
</feature>
<gene>
    <name evidence="3" type="ORF">ODALV1_LOCUS24544</name>
</gene>
<feature type="transmembrane region" description="Helical" evidence="2">
    <location>
        <begin position="787"/>
        <end position="810"/>
    </location>
</feature>
<comment type="caution">
    <text evidence="3">The sequence shown here is derived from an EMBL/GenBank/DDBJ whole genome shotgun (WGS) entry which is preliminary data.</text>
</comment>
<feature type="transmembrane region" description="Helical" evidence="2">
    <location>
        <begin position="534"/>
        <end position="559"/>
    </location>
</feature>
<feature type="transmembrane region" description="Helical" evidence="2">
    <location>
        <begin position="610"/>
        <end position="629"/>
    </location>
</feature>
<evidence type="ECO:0000256" key="1">
    <source>
        <dbReference type="SAM" id="MobiDB-lite"/>
    </source>
</evidence>
<feature type="compositionally biased region" description="Low complexity" evidence="1">
    <location>
        <begin position="1237"/>
        <end position="1252"/>
    </location>
</feature>
<evidence type="ECO:0000256" key="2">
    <source>
        <dbReference type="SAM" id="Phobius"/>
    </source>
</evidence>
<feature type="compositionally biased region" description="Gly residues" evidence="1">
    <location>
        <begin position="139"/>
        <end position="156"/>
    </location>
</feature>
<dbReference type="EMBL" id="CAXLJM020000092">
    <property type="protein sequence ID" value="CAL8132252.1"/>
    <property type="molecule type" value="Genomic_DNA"/>
</dbReference>
<feature type="compositionally biased region" description="Pro residues" evidence="1">
    <location>
        <begin position="325"/>
        <end position="337"/>
    </location>
</feature>
<reference evidence="3 4" key="1">
    <citation type="submission" date="2024-08" db="EMBL/GenBank/DDBJ databases">
        <authorList>
            <person name="Cucini C."/>
            <person name="Frati F."/>
        </authorList>
    </citation>
    <scope>NUCLEOTIDE SEQUENCE [LARGE SCALE GENOMIC DNA]</scope>
</reference>
<keyword evidence="2" id="KW-0812">Transmembrane</keyword>
<protein>
    <submittedName>
        <fullName evidence="3">Uncharacterized protein</fullName>
    </submittedName>
</protein>
<organism evidence="3 4">
    <name type="scientific">Orchesella dallaii</name>
    <dbReference type="NCBI Taxonomy" id="48710"/>
    <lineage>
        <taxon>Eukaryota</taxon>
        <taxon>Metazoa</taxon>
        <taxon>Ecdysozoa</taxon>
        <taxon>Arthropoda</taxon>
        <taxon>Hexapoda</taxon>
        <taxon>Collembola</taxon>
        <taxon>Entomobryomorpha</taxon>
        <taxon>Entomobryoidea</taxon>
        <taxon>Orchesellidae</taxon>
        <taxon>Orchesellinae</taxon>
        <taxon>Orchesella</taxon>
    </lineage>
</organism>
<evidence type="ECO:0000313" key="4">
    <source>
        <dbReference type="Proteomes" id="UP001642540"/>
    </source>
</evidence>
<feature type="compositionally biased region" description="Low complexity" evidence="1">
    <location>
        <begin position="1199"/>
        <end position="1225"/>
    </location>
</feature>
<feature type="transmembrane region" description="Helical" evidence="2">
    <location>
        <begin position="484"/>
        <end position="509"/>
    </location>
</feature>
<feature type="compositionally biased region" description="Basic residues" evidence="1">
    <location>
        <begin position="197"/>
        <end position="206"/>
    </location>
</feature>
<feature type="compositionally biased region" description="Gly residues" evidence="1">
    <location>
        <begin position="103"/>
        <end position="122"/>
    </location>
</feature>
<feature type="transmembrane region" description="Helical" evidence="2">
    <location>
        <begin position="641"/>
        <end position="664"/>
    </location>
</feature>
<keyword evidence="2" id="KW-0472">Membrane</keyword>
<feature type="compositionally biased region" description="Low complexity" evidence="1">
    <location>
        <begin position="296"/>
        <end position="316"/>
    </location>
</feature>
<feature type="compositionally biased region" description="Pro residues" evidence="1">
    <location>
        <begin position="1253"/>
        <end position="1264"/>
    </location>
</feature>
<feature type="region of interest" description="Disordered" evidence="1">
    <location>
        <begin position="247"/>
        <end position="342"/>
    </location>
</feature>
<sequence>MGLVQGRRRKPKVVKEDIEDPVGGGAGDSESKVTQINMRVLKKTPIPPQKTSDEAKGCGNQKRTKLRIELERLFTGFCIEHKIPLQFLNGEGDSTFSKHSGGQEEGGQGGKSKSDGVGGGGGETKHVEKSFRSTQGSGSAAGGSGAAGGGAGGSGGGDKRPPGHSGSESSIKINTTEADLTSDASSTTSSRGGHALPGRRKKKRATIYHDGTHQKTKKPHLTVTDTDPEGVLLVNSFSMLGKKLKKSTIDVGKHQYPGGNPDSMTKRIKKSILRLKPEGLTNQGNTSSLQVSKPQSPTSFSSVSPSSPSTFVSISPDNSGSEGPEPQPLLLPPPWVPPQNVRENKNMRLSGRRPSHFAADVVGEAILISNEENFTFSIAAERNSEWLQRSSSEEESLKEDGIGKENEDYLELLREEEKLEETKNDDPPQEKEDQFEIQPDLKLFMESTRVLDKVHSVLGLFPYQKIVGKNHSVQVKWVPRSLEYFGVCVNACIFVIITLSGAFSLGILAEYSDKVSTTQQIVQNEFVNFFPDNLFIILFSILLSVWSVSCVMELGIHYAEFYTRFNLGVCLLKYDVTSGLHQMIVGVFTAVAIFNLFITTLFFAGRKTEVVRNGMGFLGFIILRPYNFALRESIYYPFAQILGLLVFLYFFLCLNVLLLHLAVYGKALGNMGSQFNLRLAYTLGKLGKLSYGQNGKKNFVKKIIPFEQLYAEHLIIVSLFRMLSQVNCVVFRTFLFCVICEIILCIWLLFDLFLDTGHSNVEIFLENVGPDVQLPVRVRANELLIEAIIKAFLMFAITMCGYFLFIGIHISNDYIRRYGLTFCASSRERRFILSMITSFTTNSAYWVGKIFQISRPFVLRLTGFIFVVSMVVVSYHPERLSLSLIEQCTQQGQCLSIKLFRFQTYLFYAANDNSAPPTNSKPPPFVIIPPPPYNESDPKICYFFPPNLYLENPPCASYSTHTLTVPHIAKMCPANWTLVKSMYIPYLYKPVAFSYGLALSSPDGISKFYGKIHQPFISFPGSYHNRPSVAECPGPDEPYYNFPYLQEFGLKPFREIVDCFGQSVIPEGSDDCGNPPFITPSSLTSLEKRKPPIFRLIAMNQLTEFRKDDERFFCCYQFALSSPNEVRVCNMPDRETLRKRCRLEASRDLYLFPFVGDLKKKRKEKDVLASTVPYDDEERMRWTDCICDREKTACEKLKPPTNGSTTTSTTTTTTTTTTSTTTKPPLSSPPPPPSPPTKGTTTTSTTTTTTTTTPPPPSPRPPSPSTTTSTTTTTTSPPDHSGIPCLSKPTLPIEDWLFTKCDVRDKVGNWANLDTILYPNILKKKKSGAYRQHVPMDMKYCNVNGIPQFPYSAIPTRASPPIHDCFEMEYPKFDSDDCWTPIFPWPSSYNFNPHLRAVVFDRRSIPEIKCCFDLGFSSLDHRKQALVCNMPSRNAYEKNCAHNYNPDAGELAFLYRDSWRSKNETEQEVFERHQTTLQCVCYHLDYVREKFPPLVIPPGLTVEQYCRDYFNRHMG</sequence>
<proteinExistence type="predicted"/>
<feature type="compositionally biased region" description="Basic residues" evidence="1">
    <location>
        <begin position="1"/>
        <end position="12"/>
    </location>
</feature>
<feature type="region of interest" description="Disordered" evidence="1">
    <location>
        <begin position="1196"/>
        <end position="1286"/>
    </location>
</feature>
<feature type="region of interest" description="Disordered" evidence="1">
    <location>
        <begin position="1"/>
        <end position="63"/>
    </location>
</feature>
<keyword evidence="2" id="KW-1133">Transmembrane helix</keyword>
<dbReference type="Proteomes" id="UP001642540">
    <property type="component" value="Unassembled WGS sequence"/>
</dbReference>
<feature type="compositionally biased region" description="Low complexity" evidence="1">
    <location>
        <begin position="175"/>
        <end position="190"/>
    </location>
</feature>
<name>A0ABP1RP94_9HEXA</name>
<feature type="compositionally biased region" description="Polar residues" evidence="1">
    <location>
        <begin position="280"/>
        <end position="295"/>
    </location>
</feature>
<keyword evidence="4" id="KW-1185">Reference proteome</keyword>
<evidence type="ECO:0000313" key="3">
    <source>
        <dbReference type="EMBL" id="CAL8132252.1"/>
    </source>
</evidence>
<feature type="transmembrane region" description="Helical" evidence="2">
    <location>
        <begin position="579"/>
        <end position="603"/>
    </location>
</feature>